<proteinExistence type="predicted"/>
<sequence length="47" mass="5003">MRLAMAESVVSSKPWLFLVRSALLTEVAIPSILTVEGGALISILSMT</sequence>
<evidence type="ECO:0000313" key="2">
    <source>
        <dbReference type="Proteomes" id="UP000041314"/>
    </source>
</evidence>
<name>A0A655E5U5_SALET</name>
<gene>
    <name evidence="1" type="ORF">ERS008198_04220</name>
</gene>
<organism evidence="1 2">
    <name type="scientific">Salmonella enterica subsp. enterica serovar Bovismorbificans</name>
    <dbReference type="NCBI Taxonomy" id="58097"/>
    <lineage>
        <taxon>Bacteria</taxon>
        <taxon>Pseudomonadati</taxon>
        <taxon>Pseudomonadota</taxon>
        <taxon>Gammaproteobacteria</taxon>
        <taxon>Enterobacterales</taxon>
        <taxon>Enterobacteriaceae</taxon>
        <taxon>Salmonella</taxon>
    </lineage>
</organism>
<reference evidence="1 2" key="1">
    <citation type="submission" date="2015-03" db="EMBL/GenBank/DDBJ databases">
        <authorList>
            <consortium name="Pathogen Informatics"/>
        </authorList>
    </citation>
    <scope>NUCLEOTIDE SEQUENCE [LARGE SCALE GENOMIC DNA]</scope>
    <source>
        <strain evidence="1 2">A1104</strain>
    </source>
</reference>
<protein>
    <submittedName>
        <fullName evidence="1">Uncharacterized protein</fullName>
    </submittedName>
</protein>
<dbReference type="EMBL" id="CQPA01000052">
    <property type="protein sequence ID" value="CNV05480.1"/>
    <property type="molecule type" value="Genomic_DNA"/>
</dbReference>
<evidence type="ECO:0000313" key="1">
    <source>
        <dbReference type="EMBL" id="CNV05480.1"/>
    </source>
</evidence>
<accession>A0A655E5U5</accession>
<dbReference type="Proteomes" id="UP000041314">
    <property type="component" value="Unassembled WGS sequence"/>
</dbReference>
<dbReference type="AlphaFoldDB" id="A0A655E5U5"/>